<comment type="caution">
    <text evidence="2">The sequence shown here is derived from an EMBL/GenBank/DDBJ whole genome shotgun (WGS) entry which is preliminary data.</text>
</comment>
<dbReference type="OrthoDB" id="7596589at2"/>
<keyword evidence="1" id="KW-0732">Signal</keyword>
<organism evidence="2 3">
    <name type="scientific">Sphingomonas cavernae</name>
    <dbReference type="NCBI Taxonomy" id="2320861"/>
    <lineage>
        <taxon>Bacteria</taxon>
        <taxon>Pseudomonadati</taxon>
        <taxon>Pseudomonadota</taxon>
        <taxon>Alphaproteobacteria</taxon>
        <taxon>Sphingomonadales</taxon>
        <taxon>Sphingomonadaceae</taxon>
        <taxon>Sphingomonas</taxon>
    </lineage>
</organism>
<evidence type="ECO:0000256" key="1">
    <source>
        <dbReference type="SAM" id="SignalP"/>
    </source>
</evidence>
<reference evidence="2 3" key="1">
    <citation type="submission" date="2018-09" db="EMBL/GenBank/DDBJ databases">
        <authorList>
            <person name="Zhu H."/>
        </authorList>
    </citation>
    <scope>NUCLEOTIDE SEQUENCE [LARGE SCALE GENOMIC DNA]</scope>
    <source>
        <strain evidence="2 3">K2R01-6</strain>
    </source>
</reference>
<dbReference type="InterPro" id="IPR045500">
    <property type="entry name" value="DUF6491"/>
</dbReference>
<feature type="chain" id="PRO_5019076622" description="Lipoprotein" evidence="1">
    <location>
        <begin position="20"/>
        <end position="140"/>
    </location>
</feature>
<feature type="signal peptide" evidence="1">
    <location>
        <begin position="1"/>
        <end position="19"/>
    </location>
</feature>
<gene>
    <name evidence="2" type="ORF">D3876_04505</name>
</gene>
<evidence type="ECO:0008006" key="4">
    <source>
        <dbReference type="Google" id="ProtNLM"/>
    </source>
</evidence>
<evidence type="ECO:0000313" key="2">
    <source>
        <dbReference type="EMBL" id="RJF93582.1"/>
    </source>
</evidence>
<dbReference type="PROSITE" id="PS51257">
    <property type="entry name" value="PROKAR_LIPOPROTEIN"/>
    <property type="match status" value="1"/>
</dbReference>
<accession>A0A418WQQ8</accession>
<keyword evidence="3" id="KW-1185">Reference proteome</keyword>
<dbReference type="RefSeq" id="WP_119759901.1">
    <property type="nucleotide sequence ID" value="NZ_QYUM01000002.1"/>
</dbReference>
<evidence type="ECO:0000313" key="3">
    <source>
        <dbReference type="Proteomes" id="UP000286100"/>
    </source>
</evidence>
<dbReference type="Proteomes" id="UP000286100">
    <property type="component" value="Unassembled WGS sequence"/>
</dbReference>
<name>A0A418WQQ8_9SPHN</name>
<sequence length="140" mass="14827">MRFLIPLIAVAALSGCMSANSPEVQAARAEADARADAALTKALKGKVQSGAPTSCITLSQARSSTTIRDRAVVYEMNAGLAYVNEFQNGCTGLNDTNAIITRTTTSQLCRGDIATVRDLVAGFDMGSCIFGDFIPYRKAR</sequence>
<dbReference type="EMBL" id="QYUM01000002">
    <property type="protein sequence ID" value="RJF93582.1"/>
    <property type="molecule type" value="Genomic_DNA"/>
</dbReference>
<protein>
    <recommendedName>
        <fullName evidence="4">Lipoprotein</fullName>
    </recommendedName>
</protein>
<dbReference type="Pfam" id="PF20101">
    <property type="entry name" value="DUF6491"/>
    <property type="match status" value="1"/>
</dbReference>
<proteinExistence type="predicted"/>
<dbReference type="AlphaFoldDB" id="A0A418WQQ8"/>